<evidence type="ECO:0000313" key="4">
    <source>
        <dbReference type="Proteomes" id="UP000013996"/>
    </source>
</evidence>
<dbReference type="OrthoDB" id="329303at2"/>
<keyword evidence="2" id="KW-1133">Transmembrane helix</keyword>
<feature type="transmembrane region" description="Helical" evidence="2">
    <location>
        <begin position="240"/>
        <end position="259"/>
    </location>
</feature>
<organism evidence="3 4">
    <name type="scientific">Leptospira yanagawae serovar Saopaulo str. Sao Paulo = ATCC 700523</name>
    <dbReference type="NCBI Taxonomy" id="1249483"/>
    <lineage>
        <taxon>Bacteria</taxon>
        <taxon>Pseudomonadati</taxon>
        <taxon>Spirochaetota</taxon>
        <taxon>Spirochaetia</taxon>
        <taxon>Leptospirales</taxon>
        <taxon>Leptospiraceae</taxon>
        <taxon>Leptospira</taxon>
    </lineage>
</organism>
<proteinExistence type="predicted"/>
<feature type="region of interest" description="Disordered" evidence="1">
    <location>
        <begin position="193"/>
        <end position="220"/>
    </location>
</feature>
<dbReference type="STRING" id="1249483.LEP1GSC202_0202"/>
<dbReference type="RefSeq" id="WP_015679308.1">
    <property type="nucleotide sequence ID" value="NZ_AOGX02000047.1"/>
</dbReference>
<name>A0A5E8H8E4_9LEPT</name>
<reference evidence="3 4" key="1">
    <citation type="submission" date="2013-04" db="EMBL/GenBank/DDBJ databases">
        <authorList>
            <person name="Harkins D.M."/>
            <person name="Durkin A.S."/>
            <person name="Brinkac L.M."/>
            <person name="Haft D.H."/>
            <person name="Selengut J.D."/>
            <person name="Sanka R."/>
            <person name="DePew J."/>
            <person name="Purushe J."/>
            <person name="Hartskeerl R.A."/>
            <person name="Ahmed A."/>
            <person name="van der Linden H."/>
            <person name="Goris M.G.A."/>
            <person name="Vinetz J.M."/>
            <person name="Sutton G.G."/>
            <person name="Nierman W.C."/>
            <person name="Fouts D.E."/>
        </authorList>
    </citation>
    <scope>NUCLEOTIDE SEQUENCE [LARGE SCALE GENOMIC DNA]</scope>
    <source>
        <strain evidence="3 4">Sao Paulo</strain>
    </source>
</reference>
<keyword evidence="2" id="KW-0812">Transmembrane</keyword>
<feature type="transmembrane region" description="Helical" evidence="2">
    <location>
        <begin position="21"/>
        <end position="40"/>
    </location>
</feature>
<keyword evidence="2" id="KW-0472">Membrane</keyword>
<feature type="transmembrane region" description="Helical" evidence="2">
    <location>
        <begin position="271"/>
        <end position="291"/>
    </location>
</feature>
<sequence length="403" mass="46433">METTFLSDAVLVKATTFSKHLFLSGIVIWILVAFSGIWIWKRTPIGKLGFLFTLVSFLPFSYLCYQSYEEKEEFVYQLKIEPSKNHLYFGDSIEPDIDLQLEGILSYQIKSESESKKDGTRYTDTIYLHHNSGLLLPVAKVSVKRHKDSNDEFSRFAALSRELKKWFRILPLPVETETGKPFQGLLVKPELPKQTGPIVHSLPNPKNRKTDGASTKTPPNEKDSIKFPIIWNHKILNANWYVSFSFLAIGHLGVMMFVFNYREGTKKNMVWGILILILGYLSFVSQVYFWILPKSKTEYRIESFGKGYRFYSVYEGRNNLEGEWMPISEKIAFLELPEKTLHIQTKIAYEKTKALVDSLENPSEGIGDAYQLAKQAYEASDGERWDLSDLPMEVAVRFFLVLP</sequence>
<dbReference type="Proteomes" id="UP000013996">
    <property type="component" value="Unassembled WGS sequence"/>
</dbReference>
<accession>A0A5E8H8E4</accession>
<comment type="caution">
    <text evidence="3">The sequence shown here is derived from an EMBL/GenBank/DDBJ whole genome shotgun (WGS) entry which is preliminary data.</text>
</comment>
<dbReference type="AlphaFoldDB" id="A0A5E8H8E4"/>
<dbReference type="EMBL" id="AOGX02000047">
    <property type="protein sequence ID" value="EOQ86940.1"/>
    <property type="molecule type" value="Genomic_DNA"/>
</dbReference>
<feature type="transmembrane region" description="Helical" evidence="2">
    <location>
        <begin position="46"/>
        <end position="65"/>
    </location>
</feature>
<evidence type="ECO:0000313" key="3">
    <source>
        <dbReference type="EMBL" id="EOQ86940.1"/>
    </source>
</evidence>
<evidence type="ECO:0000256" key="2">
    <source>
        <dbReference type="SAM" id="Phobius"/>
    </source>
</evidence>
<evidence type="ECO:0000256" key="1">
    <source>
        <dbReference type="SAM" id="MobiDB-lite"/>
    </source>
</evidence>
<protein>
    <submittedName>
        <fullName evidence="3">Uncharacterized protein</fullName>
    </submittedName>
</protein>
<gene>
    <name evidence="3" type="ORF">LEP1GSC202_0202</name>
</gene>